<proteinExistence type="predicted"/>
<organism evidence="2 3">
    <name type="scientific">Rhizophagus irregularis</name>
    <dbReference type="NCBI Taxonomy" id="588596"/>
    <lineage>
        <taxon>Eukaryota</taxon>
        <taxon>Fungi</taxon>
        <taxon>Fungi incertae sedis</taxon>
        <taxon>Mucoromycota</taxon>
        <taxon>Glomeromycotina</taxon>
        <taxon>Glomeromycetes</taxon>
        <taxon>Glomerales</taxon>
        <taxon>Glomeraceae</taxon>
        <taxon>Rhizophagus</taxon>
    </lineage>
</organism>
<comment type="caution">
    <text evidence="2">The sequence shown here is derived from an EMBL/GenBank/DDBJ whole genome shotgun (WGS) entry which is preliminary data.</text>
</comment>
<dbReference type="Proteomes" id="UP000232722">
    <property type="component" value="Unassembled WGS sequence"/>
</dbReference>
<gene>
    <name evidence="2" type="ORF">RhiirA5_387884</name>
</gene>
<dbReference type="VEuPathDB" id="FungiDB:FUN_020460"/>
<keyword evidence="1" id="KW-0175">Coiled coil</keyword>
<evidence type="ECO:0000313" key="3">
    <source>
        <dbReference type="Proteomes" id="UP000232722"/>
    </source>
</evidence>
<evidence type="ECO:0000313" key="2">
    <source>
        <dbReference type="EMBL" id="PKB92116.1"/>
    </source>
</evidence>
<sequence>MEDEEQNHLDLNKRIENLRIELKKQQSSLNVTEYNKKRAIFEYLRRLSDNDGKGKIKASVEAAQVVFIENTQYKARIIRYWAKYWLQYNHLPISRQGKHQKTIRLIDDEDIAEECHIWIRSQGEQPLH</sequence>
<reference evidence="2 3" key="2">
    <citation type="submission" date="2017-09" db="EMBL/GenBank/DDBJ databases">
        <title>Extensive intraspecific genome diversity in a model arbuscular mycorrhizal fungus.</title>
        <authorList>
            <person name="Chen E.C."/>
            <person name="Morin E."/>
            <person name="Beaudet D."/>
            <person name="Noel J."/>
            <person name="Ndikumana S."/>
            <person name="Charron P."/>
            <person name="St-Onge C."/>
            <person name="Giorgi J."/>
            <person name="Grigoriev I.V."/>
            <person name="Roux C."/>
            <person name="Martin F.M."/>
            <person name="Corradi N."/>
        </authorList>
    </citation>
    <scope>NUCLEOTIDE SEQUENCE [LARGE SCALE GENOMIC DNA]</scope>
    <source>
        <strain evidence="2 3">A5</strain>
    </source>
</reference>
<dbReference type="AlphaFoldDB" id="A0A2N0NC11"/>
<dbReference type="EMBL" id="LLXJ01012275">
    <property type="protein sequence ID" value="PKB92116.1"/>
    <property type="molecule type" value="Genomic_DNA"/>
</dbReference>
<feature type="coiled-coil region" evidence="1">
    <location>
        <begin position="1"/>
        <end position="35"/>
    </location>
</feature>
<dbReference type="VEuPathDB" id="FungiDB:RhiirA1_467453"/>
<dbReference type="VEuPathDB" id="FungiDB:RhiirFUN_003427"/>
<accession>A0A2N0NC11</accession>
<reference evidence="2 3" key="1">
    <citation type="submission" date="2016-04" db="EMBL/GenBank/DDBJ databases">
        <title>Genome analyses suggest a sexual origin of heterokaryosis in a supposedly ancient asexual fungus.</title>
        <authorList>
            <person name="Ropars J."/>
            <person name="Sedzielewska K."/>
            <person name="Noel J."/>
            <person name="Charron P."/>
            <person name="Farinelli L."/>
            <person name="Marton T."/>
            <person name="Kruger M."/>
            <person name="Pelin A."/>
            <person name="Brachmann A."/>
            <person name="Corradi N."/>
        </authorList>
    </citation>
    <scope>NUCLEOTIDE SEQUENCE [LARGE SCALE GENOMIC DNA]</scope>
    <source>
        <strain evidence="2 3">A5</strain>
    </source>
</reference>
<evidence type="ECO:0000256" key="1">
    <source>
        <dbReference type="SAM" id="Coils"/>
    </source>
</evidence>
<name>A0A2N0NC11_9GLOM</name>
<protein>
    <submittedName>
        <fullName evidence="2">Uncharacterized protein</fullName>
    </submittedName>
</protein>